<dbReference type="KEGG" id="vg:26644674"/>
<dbReference type="RefSeq" id="YP_009218815.1">
    <property type="nucleotide sequence ID" value="NC_029015.2"/>
</dbReference>
<evidence type="ECO:0000256" key="2">
    <source>
        <dbReference type="ARBA" id="ARBA00022950"/>
    </source>
</evidence>
<dbReference type="OrthoDB" id="6888at10239"/>
<dbReference type="NCBIfam" id="TIGR01540">
    <property type="entry name" value="portal_PBSX"/>
    <property type="match status" value="1"/>
</dbReference>
<dbReference type="InterPro" id="IPR006430">
    <property type="entry name" value="Phage_portal_PBSX"/>
</dbReference>
<dbReference type="PIRSF" id="PIRSF018494">
    <property type="entry name" value="PBSX_VPQ"/>
    <property type="match status" value="1"/>
</dbReference>
<evidence type="ECO:0000256" key="3">
    <source>
        <dbReference type="ARBA" id="ARBA00023009"/>
    </source>
</evidence>
<evidence type="ECO:0000313" key="6">
    <source>
        <dbReference type="EMBL" id="ALF02290.1"/>
    </source>
</evidence>
<reference evidence="6 7" key="1">
    <citation type="submission" date="2016-11" db="EMBL/GenBank/DDBJ databases">
        <title>Phages of Salmonella enterica subsp. salamae and subsp. diarizonae: novel phages with a mosaic genome structure and activity against pathogenic S. enterica subsp. enterica isolates.</title>
        <authorList>
            <person name="Pastekova L."/>
            <person name="Bosak J."/>
            <person name="Dedicova D."/>
            <person name="Benada O."/>
            <person name="Smarda J."/>
            <person name="Smajs D."/>
        </authorList>
    </citation>
    <scope>NUCLEOTIDE SEQUENCE [LARGE SCALE GENOMIC DNA]</scope>
    <source>
        <strain evidence="6">SEN4</strain>
    </source>
</reference>
<dbReference type="Proteomes" id="UP000201962">
    <property type="component" value="Segment"/>
</dbReference>
<keyword evidence="4" id="KW-0231">Viral genome packaging</keyword>
<keyword evidence="2" id="KW-1188">Viral release from host cell</keyword>
<dbReference type="InterPro" id="IPR006944">
    <property type="entry name" value="Phage/GTA_portal"/>
</dbReference>
<feature type="region of interest" description="Disordered" evidence="5">
    <location>
        <begin position="1"/>
        <end position="20"/>
    </location>
</feature>
<accession>A0A0M4S6H8</accession>
<evidence type="ECO:0000256" key="4">
    <source>
        <dbReference type="ARBA" id="ARBA00023219"/>
    </source>
</evidence>
<keyword evidence="7" id="KW-1185">Reference proteome</keyword>
<dbReference type="EMBL" id="KT630645">
    <property type="protein sequence ID" value="ALF02290.1"/>
    <property type="molecule type" value="Genomic_DNA"/>
</dbReference>
<keyword evidence="3" id="KW-1171">Viral genome ejection through host cell envelope</keyword>
<name>A0A0M4S6H8_9CAUD</name>
<sequence length="349" mass="38798">MSGKKKFRAPTAAPASTASNAATPLESVESFSFGDPIAVNDRASLMECLECHNNGRWYEPPISPYGLARMFDVAAYHQSPLIFKRNVIASCYIPHPLLTRQEFTAWVQDYLIFGNCYMECRRNRLGQPIELRHSQAKYTRRGIDPAQFWFVPRYVDDHAFEPGSVCQIKNPSPHQEIYGAPEYLAALQSAMLNGEATVFRRNYYINGSHAGVIVYLTDPVANNNDVEKLKKSLKDARGNGAFKNLFVYAAGGKKDGLQIMPFSQVAAKDEFTGIKDATRDDLLAAHRVPPVLMGVMPNNSGGFGDVEKAAKVFSINELAPIQESLKELNDWLGIDVVRFNPYALLQAAI</sequence>
<dbReference type="GeneID" id="26644674"/>
<proteinExistence type="inferred from homology"/>
<dbReference type="InterPro" id="IPR030935">
    <property type="entry name" value="PBSX_Proteobac"/>
</dbReference>
<gene>
    <name evidence="6" type="ORF">SEN4_1</name>
</gene>
<dbReference type="Pfam" id="PF04860">
    <property type="entry name" value="Phage_portal"/>
    <property type="match status" value="1"/>
</dbReference>
<keyword evidence="2" id="KW-0118">Viral capsid assembly</keyword>
<feature type="compositionally biased region" description="Low complexity" evidence="5">
    <location>
        <begin position="9"/>
        <end position="20"/>
    </location>
</feature>
<comment type="similarity">
    <text evidence="1">Belongs to the phage portal family. PBSX subfamily.</text>
</comment>
<keyword evidence="3" id="KW-1162">Viral penetration into host cytoplasm</keyword>
<keyword evidence="3" id="KW-1160">Virus entry into host cell</keyword>
<evidence type="ECO:0000256" key="5">
    <source>
        <dbReference type="SAM" id="MobiDB-lite"/>
    </source>
</evidence>
<protein>
    <submittedName>
        <fullName evidence="6">Portal vertex protein</fullName>
    </submittedName>
</protein>
<organism evidence="6 7">
    <name type="scientific">Salmonella phage SEN4</name>
    <dbReference type="NCBI Taxonomy" id="1647465"/>
    <lineage>
        <taxon>Viruses</taxon>
        <taxon>Duplodnaviria</taxon>
        <taxon>Heunggongvirae</taxon>
        <taxon>Uroviricota</taxon>
        <taxon>Caudoviricetes</taxon>
        <taxon>Peduoviridae</taxon>
        <taxon>Senquatrovirus</taxon>
        <taxon>Senquatrovirus SEN4</taxon>
    </lineage>
</organism>
<evidence type="ECO:0000256" key="1">
    <source>
        <dbReference type="ARBA" id="ARBA00006799"/>
    </source>
</evidence>
<evidence type="ECO:0000313" key="7">
    <source>
        <dbReference type="Proteomes" id="UP000201962"/>
    </source>
</evidence>